<evidence type="ECO:0000313" key="3">
    <source>
        <dbReference type="Proteomes" id="UP000243688"/>
    </source>
</evidence>
<keyword evidence="1" id="KW-1133">Transmembrane helix</keyword>
<gene>
    <name evidence="2" type="ORF">BLM47_05595</name>
</gene>
<organism evidence="2 3">
    <name type="scientific">Candidatus Reconcilbacillus cellulovorans</name>
    <dbReference type="NCBI Taxonomy" id="1906605"/>
    <lineage>
        <taxon>Bacteria</taxon>
        <taxon>Bacillati</taxon>
        <taxon>Bacillota</taxon>
        <taxon>Bacilli</taxon>
        <taxon>Bacillales</taxon>
        <taxon>Paenibacillaceae</taxon>
        <taxon>Candidatus Reconcilbacillus</taxon>
    </lineage>
</organism>
<proteinExistence type="predicted"/>
<feature type="transmembrane region" description="Helical" evidence="1">
    <location>
        <begin position="17"/>
        <end position="34"/>
    </location>
</feature>
<accession>A0A2A6E191</accession>
<reference evidence="2 3" key="1">
    <citation type="submission" date="2016-12" db="EMBL/GenBank/DDBJ databases">
        <title>Candidatus Reconcilibacillus cellulovorans genome.</title>
        <authorList>
            <person name="Kolinko S."/>
            <person name="Wu Y.-W."/>
            <person name="Tachea F."/>
            <person name="Denzel E."/>
            <person name="Hiras J."/>
            <person name="Baecker N."/>
            <person name="Chan L.J."/>
            <person name="Eichorst S.A."/>
            <person name="Frey D."/>
            <person name="Adams P.D."/>
            <person name="Pray T."/>
            <person name="Tanjore D."/>
            <person name="Petzold C.J."/>
            <person name="Gladden J.M."/>
            <person name="Simmons B.A."/>
            <person name="Singer S.W."/>
        </authorList>
    </citation>
    <scope>NUCLEOTIDE SEQUENCE [LARGE SCALE GENOMIC DNA]</scope>
    <source>
        <strain evidence="2">JTherm</strain>
    </source>
</reference>
<name>A0A2A6E191_9BACL</name>
<comment type="caution">
    <text evidence="2">The sequence shown here is derived from an EMBL/GenBank/DDBJ whole genome shotgun (WGS) entry which is preliminary data.</text>
</comment>
<evidence type="ECO:0000313" key="2">
    <source>
        <dbReference type="EMBL" id="PDO10801.1"/>
    </source>
</evidence>
<dbReference type="AlphaFoldDB" id="A0A2A6E191"/>
<dbReference type="EMBL" id="MOXJ01000009">
    <property type="protein sequence ID" value="PDO10801.1"/>
    <property type="molecule type" value="Genomic_DNA"/>
</dbReference>
<evidence type="ECO:0000256" key="1">
    <source>
        <dbReference type="SAM" id="Phobius"/>
    </source>
</evidence>
<protein>
    <submittedName>
        <fullName evidence="2">Uncharacterized protein</fullName>
    </submittedName>
</protein>
<keyword evidence="1" id="KW-0812">Transmembrane</keyword>
<sequence length="74" mass="8483">MFLFVYGRVCFAMKADWPSAAALILFMEGFVFLLSPDYSNMGFYASFAIDKMTTRKSVLSWTAILDWDMSSQRS</sequence>
<dbReference type="Proteomes" id="UP000243688">
    <property type="component" value="Unassembled WGS sequence"/>
</dbReference>
<keyword evidence="1" id="KW-0472">Membrane</keyword>